<reference evidence="3" key="1">
    <citation type="submission" date="2016-07" db="EMBL/GenBank/DDBJ databases">
        <title>Frankia sp. NRRL B-16219 Genome sequencing.</title>
        <authorList>
            <person name="Ghodhbane-Gtari F."/>
            <person name="Swanson E."/>
            <person name="Gueddou A."/>
            <person name="Louati M."/>
            <person name="Nouioui I."/>
            <person name="Hezbri K."/>
            <person name="Abebe-Akele F."/>
            <person name="Simpson S."/>
            <person name="Morris K."/>
            <person name="Thomas K."/>
            <person name="Gtari M."/>
            <person name="Tisa L.S."/>
        </authorList>
    </citation>
    <scope>NUCLEOTIDE SEQUENCE [LARGE SCALE GENOMIC DNA]</scope>
    <source>
        <strain evidence="3">NRRL B-16219</strain>
    </source>
</reference>
<accession>A0A1S1RNF8</accession>
<comment type="caution">
    <text evidence="2">The sequence shown here is derived from an EMBL/GenBank/DDBJ whole genome shotgun (WGS) entry which is preliminary data.</text>
</comment>
<feature type="domain" description="Glycosyl hydrolase family 98 putative carbohydrate-binding module" evidence="1">
    <location>
        <begin position="35"/>
        <end position="112"/>
    </location>
</feature>
<dbReference type="Proteomes" id="UP000179769">
    <property type="component" value="Unassembled WGS sequence"/>
</dbReference>
<dbReference type="AlphaFoldDB" id="A0A1S1RNF8"/>
<name>A0A1S1RNF8_9ACTN</name>
<keyword evidence="3" id="KW-1185">Reference proteome</keyword>
<evidence type="ECO:0000313" key="2">
    <source>
        <dbReference type="EMBL" id="OHV46935.1"/>
    </source>
</evidence>
<organism evidence="2 3">
    <name type="scientific">Parafrankia soli</name>
    <dbReference type="NCBI Taxonomy" id="2599596"/>
    <lineage>
        <taxon>Bacteria</taxon>
        <taxon>Bacillati</taxon>
        <taxon>Actinomycetota</taxon>
        <taxon>Actinomycetes</taxon>
        <taxon>Frankiales</taxon>
        <taxon>Frankiaceae</taxon>
        <taxon>Parafrankia</taxon>
    </lineage>
</organism>
<dbReference type="SUPFAM" id="SSF49785">
    <property type="entry name" value="Galactose-binding domain-like"/>
    <property type="match status" value="1"/>
</dbReference>
<dbReference type="Pfam" id="PF08305">
    <property type="entry name" value="NPCBM"/>
    <property type="match status" value="1"/>
</dbReference>
<evidence type="ECO:0000259" key="1">
    <source>
        <dbReference type="Pfam" id="PF08305"/>
    </source>
</evidence>
<sequence length="143" mass="15464">METGQATVGGVAQPRSLIINAVAYSYHEEPLKVGQVEFDLGRHFLRFQTTVGLADDATSSVKYLVEVHGDGRRLTEYTLGLGEAEQVDLDVTGILRLRLSTTLLGEEETVDSSYAYYRSSTVFGDARVIGRQGAVPPNPTATG</sequence>
<dbReference type="Gene3D" id="2.60.120.1060">
    <property type="entry name" value="NPCBM/NEW2 domain"/>
    <property type="match status" value="1"/>
</dbReference>
<evidence type="ECO:0000313" key="3">
    <source>
        <dbReference type="Proteomes" id="UP000179769"/>
    </source>
</evidence>
<proteinExistence type="predicted"/>
<dbReference type="EMBL" id="MAXA01000001">
    <property type="protein sequence ID" value="OHV46935.1"/>
    <property type="molecule type" value="Genomic_DNA"/>
</dbReference>
<dbReference type="InterPro" id="IPR038637">
    <property type="entry name" value="NPCBM_sf"/>
</dbReference>
<protein>
    <recommendedName>
        <fullName evidence="1">Glycosyl hydrolase family 98 putative carbohydrate-binding module domain-containing protein</fullName>
    </recommendedName>
</protein>
<dbReference type="InterPro" id="IPR008979">
    <property type="entry name" value="Galactose-bd-like_sf"/>
</dbReference>
<dbReference type="InterPro" id="IPR013222">
    <property type="entry name" value="Glyco_hyd_98_carb-bd"/>
</dbReference>
<gene>
    <name evidence="2" type="ORF">BBK14_01390</name>
</gene>